<evidence type="ECO:0000256" key="1">
    <source>
        <dbReference type="SAM" id="SignalP"/>
    </source>
</evidence>
<dbReference type="InterPro" id="IPR016186">
    <property type="entry name" value="C-type_lectin-like/link_sf"/>
</dbReference>
<reference evidence="3" key="1">
    <citation type="submission" date="2020-07" db="EMBL/GenBank/DDBJ databases">
        <title>A long reads based de novo assembly of the rainbow trout Arlee double haploid line genome.</title>
        <authorList>
            <person name="Gao G."/>
            <person name="Palti Y."/>
        </authorList>
    </citation>
    <scope>NUCLEOTIDE SEQUENCE [LARGE SCALE GENOMIC DNA]</scope>
</reference>
<keyword evidence="4" id="KW-1185">Reference proteome</keyword>
<dbReference type="InterPro" id="IPR001304">
    <property type="entry name" value="C-type_lectin-like"/>
</dbReference>
<keyword evidence="1" id="KW-0732">Signal</keyword>
<dbReference type="Pfam" id="PF00059">
    <property type="entry name" value="Lectin_C"/>
    <property type="match status" value="1"/>
</dbReference>
<dbReference type="InterPro" id="IPR016187">
    <property type="entry name" value="CTDL_fold"/>
</dbReference>
<sequence>MQRKSSFTGLLITALCAVASGLTSKKYYHVDKILTWHGAQQYCREHYTDLAFISNQEEAELVFNIKETTKVMWIGLYRDNNDPIGWKWSGGEDSEFRLWGKKEPNKGKSETLTADAQPIFEIAYWIFYYSNSQQQVETPTEFQIKNIIIFFKLLVCGGVQLRWGPKWGPVDHPCSIACTS</sequence>
<accession>A0A8C7UT14</accession>
<dbReference type="Ensembl" id="ENSOMYT00000105409.2">
    <property type="protein sequence ID" value="ENSOMYP00000097025.2"/>
    <property type="gene ID" value="ENSOMYG00000044164.2"/>
</dbReference>
<evidence type="ECO:0000313" key="3">
    <source>
        <dbReference type="Ensembl" id="ENSOMYP00000097025.2"/>
    </source>
</evidence>
<proteinExistence type="predicted"/>
<feature type="signal peptide" evidence="1">
    <location>
        <begin position="1"/>
        <end position="21"/>
    </location>
</feature>
<dbReference type="SMART" id="SM00034">
    <property type="entry name" value="CLECT"/>
    <property type="match status" value="1"/>
</dbReference>
<name>A0A8C7UT14_ONCMY</name>
<dbReference type="PANTHER" id="PTHR45784:SF3">
    <property type="entry name" value="C-TYPE LECTIN DOMAIN FAMILY 4 MEMBER K-LIKE-RELATED"/>
    <property type="match status" value="1"/>
</dbReference>
<dbReference type="AlphaFoldDB" id="A0A8C7UT14"/>
<reference evidence="3" key="3">
    <citation type="submission" date="2025-09" db="UniProtKB">
        <authorList>
            <consortium name="Ensembl"/>
        </authorList>
    </citation>
    <scope>IDENTIFICATION</scope>
</reference>
<feature type="domain" description="C-type lectin" evidence="2">
    <location>
        <begin position="22"/>
        <end position="125"/>
    </location>
</feature>
<feature type="chain" id="PRO_5035467462" description="C-type lectin domain-containing protein" evidence="1">
    <location>
        <begin position="22"/>
        <end position="180"/>
    </location>
</feature>
<dbReference type="PANTHER" id="PTHR45784">
    <property type="entry name" value="C-TYPE LECTIN DOMAIN FAMILY 20 MEMBER A-RELATED"/>
    <property type="match status" value="1"/>
</dbReference>
<reference evidence="3" key="2">
    <citation type="submission" date="2025-08" db="UniProtKB">
        <authorList>
            <consortium name="Ensembl"/>
        </authorList>
    </citation>
    <scope>IDENTIFICATION</scope>
</reference>
<evidence type="ECO:0000313" key="4">
    <source>
        <dbReference type="Proteomes" id="UP000694395"/>
    </source>
</evidence>
<dbReference type="PROSITE" id="PS50041">
    <property type="entry name" value="C_TYPE_LECTIN_2"/>
    <property type="match status" value="1"/>
</dbReference>
<dbReference type="SUPFAM" id="SSF56436">
    <property type="entry name" value="C-type lectin-like"/>
    <property type="match status" value="1"/>
</dbReference>
<dbReference type="Gene3D" id="3.10.100.10">
    <property type="entry name" value="Mannose-Binding Protein A, subunit A"/>
    <property type="match status" value="1"/>
</dbReference>
<protein>
    <recommendedName>
        <fullName evidence="2">C-type lectin domain-containing protein</fullName>
    </recommendedName>
</protein>
<evidence type="ECO:0000259" key="2">
    <source>
        <dbReference type="PROSITE" id="PS50041"/>
    </source>
</evidence>
<organism evidence="3 4">
    <name type="scientific">Oncorhynchus mykiss</name>
    <name type="common">Rainbow trout</name>
    <name type="synonym">Salmo gairdneri</name>
    <dbReference type="NCBI Taxonomy" id="8022"/>
    <lineage>
        <taxon>Eukaryota</taxon>
        <taxon>Metazoa</taxon>
        <taxon>Chordata</taxon>
        <taxon>Craniata</taxon>
        <taxon>Vertebrata</taxon>
        <taxon>Euteleostomi</taxon>
        <taxon>Actinopterygii</taxon>
        <taxon>Neopterygii</taxon>
        <taxon>Teleostei</taxon>
        <taxon>Protacanthopterygii</taxon>
        <taxon>Salmoniformes</taxon>
        <taxon>Salmonidae</taxon>
        <taxon>Salmoninae</taxon>
        <taxon>Oncorhynchus</taxon>
    </lineage>
</organism>
<dbReference type="GeneTree" id="ENSGT00990000205346"/>
<dbReference type="Proteomes" id="UP000694395">
    <property type="component" value="Chromosome 7"/>
</dbReference>